<dbReference type="RefSeq" id="WP_130977108.1">
    <property type="nucleotide sequence ID" value="NZ_SISF01000022.1"/>
</dbReference>
<evidence type="ECO:0000313" key="1">
    <source>
        <dbReference type="EMBL" id="TBN18066.1"/>
    </source>
</evidence>
<dbReference type="GeneID" id="301040148"/>
<organism evidence="1 2">
    <name type="scientific">Agrobacterium cavarae</name>
    <dbReference type="NCBI Taxonomy" id="2528239"/>
    <lineage>
        <taxon>Bacteria</taxon>
        <taxon>Pseudomonadati</taxon>
        <taxon>Pseudomonadota</taxon>
        <taxon>Alphaproteobacteria</taxon>
        <taxon>Hyphomicrobiales</taxon>
        <taxon>Rhizobiaceae</taxon>
        <taxon>Rhizobium/Agrobacterium group</taxon>
        <taxon>Agrobacterium</taxon>
    </lineage>
</organism>
<accession>A0ABY1YEL4</accession>
<protein>
    <submittedName>
        <fullName evidence="1">Uncharacterized protein</fullName>
    </submittedName>
</protein>
<name>A0ABY1YEL4_9HYPH</name>
<dbReference type="InterPro" id="IPR045390">
    <property type="entry name" value="ABC-3C_MC3"/>
</dbReference>
<sequence length="178" mass="19589">MAEHRHFTRPWRERPLEEAAHFNPAFCGELIARTLNGYCKQSRTSLPFALTFLILPLALHPGTRRALPRKANTAFASWAGENADVLSTVPDRVLHLRPVSREALLFLSQLGAIRVDSDGVSLGEKPLSLTAKPAVSTDEVDEIRRTAGLLGRWFAHQSQSGAVLQTTGVVLQTMGIRV</sequence>
<comment type="caution">
    <text evidence="1">The sequence shown here is derived from an EMBL/GenBank/DDBJ whole genome shotgun (WGS) entry which is preliminary data.</text>
</comment>
<dbReference type="Proteomes" id="UP000294239">
    <property type="component" value="Unassembled WGS sequence"/>
</dbReference>
<evidence type="ECO:0000313" key="2">
    <source>
        <dbReference type="Proteomes" id="UP000294239"/>
    </source>
</evidence>
<dbReference type="Pfam" id="PF20131">
    <property type="entry name" value="MC3"/>
    <property type="match status" value="1"/>
</dbReference>
<dbReference type="EMBL" id="SISF01000022">
    <property type="protein sequence ID" value="TBN18066.1"/>
    <property type="molecule type" value="Genomic_DNA"/>
</dbReference>
<reference evidence="1 2" key="1">
    <citation type="submission" date="2019-02" db="EMBL/GenBank/DDBJ databases">
        <title>Current taxonomic status of genus Agrobacterium and description of Agrobacterium cavarae sp. nov. isolated from maize roots.</title>
        <authorList>
            <person name="Flores-Felix J.D."/>
            <person name="Menendez E."/>
            <person name="Ramirez-Bahena M.H."/>
            <person name="Garcia-Fraile P."/>
            <person name="Velazquez E."/>
        </authorList>
    </citation>
    <scope>NUCLEOTIDE SEQUENCE [LARGE SCALE GENOMIC DNA]</scope>
    <source>
        <strain evidence="1 2">RZME10</strain>
    </source>
</reference>
<keyword evidence="2" id="KW-1185">Reference proteome</keyword>
<proteinExistence type="predicted"/>
<gene>
    <name evidence="1" type="ORF">EYC79_03040</name>
</gene>